<name>A0A5A7UPE9_CUCMM</name>
<sequence>MIESLKRNVHVWLFRGATHFVSATSDDFSLLIPCSRRSPKYIGELLTSAVDVPHSAVIAWSKNPYPSRDFKLTRASNPNQVEPRVEPRATSYAKPSRAANRELNRAESRAKSSRAASRKLSRAEPRAAS</sequence>
<protein>
    <submittedName>
        <fullName evidence="2">Uncharacterized protein</fullName>
    </submittedName>
</protein>
<feature type="compositionally biased region" description="Basic and acidic residues" evidence="1">
    <location>
        <begin position="99"/>
        <end position="110"/>
    </location>
</feature>
<accession>A0A5A7UPE9</accession>
<dbReference type="AlphaFoldDB" id="A0A5A7UPE9"/>
<dbReference type="EMBL" id="SSTE01008544">
    <property type="protein sequence ID" value="KAA0055431.1"/>
    <property type="molecule type" value="Genomic_DNA"/>
</dbReference>
<feature type="region of interest" description="Disordered" evidence="1">
    <location>
        <begin position="68"/>
        <end position="129"/>
    </location>
</feature>
<evidence type="ECO:0000313" key="3">
    <source>
        <dbReference type="Proteomes" id="UP000321393"/>
    </source>
</evidence>
<gene>
    <name evidence="2" type="ORF">E6C27_scaffold80G002840</name>
</gene>
<comment type="caution">
    <text evidence="2">The sequence shown here is derived from an EMBL/GenBank/DDBJ whole genome shotgun (WGS) entry which is preliminary data.</text>
</comment>
<reference evidence="2 3" key="1">
    <citation type="submission" date="2019-08" db="EMBL/GenBank/DDBJ databases">
        <title>Draft genome sequences of two oriental melons (Cucumis melo L. var makuwa).</title>
        <authorList>
            <person name="Kwon S.-Y."/>
        </authorList>
    </citation>
    <scope>NUCLEOTIDE SEQUENCE [LARGE SCALE GENOMIC DNA]</scope>
    <source>
        <strain evidence="3">cv. SW 3</strain>
        <tissue evidence="2">Leaf</tissue>
    </source>
</reference>
<dbReference type="Proteomes" id="UP000321393">
    <property type="component" value="Unassembled WGS sequence"/>
</dbReference>
<evidence type="ECO:0000256" key="1">
    <source>
        <dbReference type="SAM" id="MobiDB-lite"/>
    </source>
</evidence>
<evidence type="ECO:0000313" key="2">
    <source>
        <dbReference type="EMBL" id="KAA0055431.1"/>
    </source>
</evidence>
<organism evidence="2 3">
    <name type="scientific">Cucumis melo var. makuwa</name>
    <name type="common">Oriental melon</name>
    <dbReference type="NCBI Taxonomy" id="1194695"/>
    <lineage>
        <taxon>Eukaryota</taxon>
        <taxon>Viridiplantae</taxon>
        <taxon>Streptophyta</taxon>
        <taxon>Embryophyta</taxon>
        <taxon>Tracheophyta</taxon>
        <taxon>Spermatophyta</taxon>
        <taxon>Magnoliopsida</taxon>
        <taxon>eudicotyledons</taxon>
        <taxon>Gunneridae</taxon>
        <taxon>Pentapetalae</taxon>
        <taxon>rosids</taxon>
        <taxon>fabids</taxon>
        <taxon>Cucurbitales</taxon>
        <taxon>Cucurbitaceae</taxon>
        <taxon>Benincaseae</taxon>
        <taxon>Cucumis</taxon>
    </lineage>
</organism>
<proteinExistence type="predicted"/>